<evidence type="ECO:0000313" key="5">
    <source>
        <dbReference type="Proteomes" id="UP001161017"/>
    </source>
</evidence>
<dbReference type="PANTHER" id="PTHR11692:SF0">
    <property type="entry name" value="BIFUNCTIONAL PURINE BIOSYNTHESIS PROTEIN ATIC"/>
    <property type="match status" value="1"/>
</dbReference>
<dbReference type="GO" id="GO:0005829">
    <property type="term" value="C:cytosol"/>
    <property type="evidence" value="ECO:0007669"/>
    <property type="project" value="TreeGrafter"/>
</dbReference>
<dbReference type="Proteomes" id="UP001161017">
    <property type="component" value="Unassembled WGS sequence"/>
</dbReference>
<dbReference type="SUPFAM" id="SSF52335">
    <property type="entry name" value="Methylglyoxal synthase-like"/>
    <property type="match status" value="1"/>
</dbReference>
<dbReference type="Gene3D" id="1.10.287.440">
    <property type="match status" value="1"/>
</dbReference>
<dbReference type="SMART" id="SM00798">
    <property type="entry name" value="AICARFT_IMPCHas"/>
    <property type="match status" value="1"/>
</dbReference>
<dbReference type="Gene3D" id="3.40.50.1380">
    <property type="entry name" value="Methylglyoxal synthase-like domain"/>
    <property type="match status" value="1"/>
</dbReference>
<evidence type="ECO:0000256" key="1">
    <source>
        <dbReference type="ARBA" id="ARBA00050488"/>
    </source>
</evidence>
<accession>A0AA43TXC7</accession>
<dbReference type="InterPro" id="IPR024051">
    <property type="entry name" value="AICAR_Tfase_dup_dom_sf"/>
</dbReference>
<evidence type="ECO:0000256" key="2">
    <source>
        <dbReference type="ARBA" id="ARBA00050687"/>
    </source>
</evidence>
<dbReference type="SUPFAM" id="SSF53927">
    <property type="entry name" value="Cytidine deaminase-like"/>
    <property type="match status" value="1"/>
</dbReference>
<comment type="catalytic activity">
    <reaction evidence="2">
        <text>IMP + H2O = 5-formamido-1-(5-phospho-D-ribosyl)imidazole-4-carboxamide</text>
        <dbReference type="Rhea" id="RHEA:18445"/>
        <dbReference type="ChEBI" id="CHEBI:15377"/>
        <dbReference type="ChEBI" id="CHEBI:58053"/>
        <dbReference type="ChEBI" id="CHEBI:58467"/>
        <dbReference type="EC" id="3.5.4.10"/>
    </reaction>
</comment>
<dbReference type="InterPro" id="IPR036914">
    <property type="entry name" value="MGS-like_dom_sf"/>
</dbReference>
<protein>
    <submittedName>
        <fullName evidence="4">Bifunctional phosphoribosylaminoimidazolecarboxamide formyltransferase/IMP cyclohydrolase</fullName>
    </submittedName>
</protein>
<organism evidence="4 5">
    <name type="scientific">Ramalina farinacea</name>
    <dbReference type="NCBI Taxonomy" id="258253"/>
    <lineage>
        <taxon>Eukaryota</taxon>
        <taxon>Fungi</taxon>
        <taxon>Dikarya</taxon>
        <taxon>Ascomycota</taxon>
        <taxon>Pezizomycotina</taxon>
        <taxon>Lecanoromycetes</taxon>
        <taxon>OSLEUM clade</taxon>
        <taxon>Lecanoromycetidae</taxon>
        <taxon>Lecanorales</taxon>
        <taxon>Lecanorineae</taxon>
        <taxon>Ramalinaceae</taxon>
        <taxon>Ramalina</taxon>
    </lineage>
</organism>
<name>A0AA43TXC7_9LECA</name>
<reference evidence="4" key="1">
    <citation type="journal article" date="2023" name="Genome Biol. Evol.">
        <title>First Whole Genome Sequence and Flow Cytometry Genome Size Data for the Lichen-Forming Fungus Ramalina farinacea (Ascomycota).</title>
        <authorList>
            <person name="Llewellyn T."/>
            <person name="Mian S."/>
            <person name="Hill R."/>
            <person name="Leitch I.J."/>
            <person name="Gaya E."/>
        </authorList>
    </citation>
    <scope>NUCLEOTIDE SEQUENCE</scope>
    <source>
        <strain evidence="4">LIQ254RAFAR</strain>
    </source>
</reference>
<proteinExistence type="predicted"/>
<dbReference type="AlphaFoldDB" id="A0AA43TXC7"/>
<dbReference type="PANTHER" id="PTHR11692">
    <property type="entry name" value="BIFUNCTIONAL PURINE BIOSYNTHESIS PROTEIN PURH"/>
    <property type="match status" value="1"/>
</dbReference>
<keyword evidence="5" id="KW-1185">Reference proteome</keyword>
<dbReference type="InterPro" id="IPR002695">
    <property type="entry name" value="PurH-like"/>
</dbReference>
<comment type="catalytic activity">
    <reaction evidence="1">
        <text>(6R)-10-formyltetrahydrofolate + 5-amino-1-(5-phospho-beta-D-ribosyl)imidazole-4-carboxamide = 5-formamido-1-(5-phospho-D-ribosyl)imidazole-4-carboxamide + (6S)-5,6,7,8-tetrahydrofolate</text>
        <dbReference type="Rhea" id="RHEA:22192"/>
        <dbReference type="ChEBI" id="CHEBI:57453"/>
        <dbReference type="ChEBI" id="CHEBI:58467"/>
        <dbReference type="ChEBI" id="CHEBI:58475"/>
        <dbReference type="ChEBI" id="CHEBI:195366"/>
        <dbReference type="EC" id="2.1.2.3"/>
    </reaction>
</comment>
<comment type="caution">
    <text evidence="4">The sequence shown here is derived from an EMBL/GenBank/DDBJ whole genome shotgun (WGS) entry which is preliminary data.</text>
</comment>
<dbReference type="InterPro" id="IPR024050">
    <property type="entry name" value="AICAR_Tfase_insert_dom_sf"/>
</dbReference>
<evidence type="ECO:0000256" key="3">
    <source>
        <dbReference type="ARBA" id="ARBA00054363"/>
    </source>
</evidence>
<dbReference type="InterPro" id="IPR016193">
    <property type="entry name" value="Cytidine_deaminase-like"/>
</dbReference>
<sequence length="492" mass="54180">MCGVTLLRAAAKNHARVTVLSDPEDYPDFLQELSKGEIAEKSRQLYALKVSFTTASETNPLTQNRIQAFEHTASYDDAISGFFRKKYAADGTQQLSLRYGTNPHQKPASVFVKEGQLPIKVLCGAPGYVNLLDSLNAWPLVKELKKALNMPAAASFKHVSPAGAAVGVRMSKQEQEVCMVDDIKGLEQSALAQAYARARGSDRVSSYGDVIALSDEVDEVTARVISREVSDGIIAPAFSAKALEILSKKKGGKYLVLQVDEGYEPQGNETRTVYGMNLQQQRNDIQISPKDTFNTVVTPNDSTGLPAHASRDLTVATIALKYTQSNSVCYALNGQVIGLGAGQQSRIHCTRLAGAKADNWWMRNHARARNIKWKPGVKRADKTNAIDLLCSDQVPRQGMEKDEYEKLFEEVPAEFSAEERTDWMEELQKQDVVLASDAFFPFIDNVQRATRSGVKYIAAPMGSQADDAVIQACEAAKPPICYVDQKTRLFHH</sequence>
<dbReference type="Pfam" id="PF01808">
    <property type="entry name" value="AICARFT_IMPCHas"/>
    <property type="match status" value="1"/>
</dbReference>
<evidence type="ECO:0000313" key="4">
    <source>
        <dbReference type="EMBL" id="MDI1491369.1"/>
    </source>
</evidence>
<dbReference type="NCBIfam" id="NF005492">
    <property type="entry name" value="PRK07106.1"/>
    <property type="match status" value="1"/>
</dbReference>
<dbReference type="PIRSF" id="PIRSF000414">
    <property type="entry name" value="AICARFT_IMPCHas"/>
    <property type="match status" value="1"/>
</dbReference>
<gene>
    <name evidence="4" type="primary">ADE17</name>
    <name evidence="4" type="ORF">OHK93_002578</name>
</gene>
<comment type="function">
    <text evidence="3">Bifunctional enzyme that catalyzes the last two steps of purine biosynthesis. Acts as a transformylase that incorporates a formyl group to the AMP analog AICAR (5-amino-1-(5-phospho-beta-D-ribosyl)imidazole-4-carboxamide) to produce the intermediate formyl-AICAR (FAICAR). Also catalyzes the cyclization of FAICAR to IMP.</text>
</comment>
<dbReference type="FunFam" id="3.40.140.20:FF:000003">
    <property type="entry name" value="Bifunctional purine biosynthesis protein"/>
    <property type="match status" value="1"/>
</dbReference>
<dbReference type="Gene3D" id="3.40.140.20">
    <property type="match status" value="2"/>
</dbReference>
<dbReference type="FunFam" id="1.10.287.440:FF:000001">
    <property type="entry name" value="Bifunctional purine biosynthesis protein PURH"/>
    <property type="match status" value="1"/>
</dbReference>
<dbReference type="EMBL" id="JAPUFD010000014">
    <property type="protein sequence ID" value="MDI1491369.1"/>
    <property type="molecule type" value="Genomic_DNA"/>
</dbReference>
<dbReference type="GO" id="GO:0006189">
    <property type="term" value="P:'de novo' IMP biosynthetic process"/>
    <property type="evidence" value="ECO:0007669"/>
    <property type="project" value="TreeGrafter"/>
</dbReference>
<dbReference type="GO" id="GO:0004643">
    <property type="term" value="F:phosphoribosylaminoimidazolecarboxamide formyltransferase activity"/>
    <property type="evidence" value="ECO:0007669"/>
    <property type="project" value="UniProtKB-EC"/>
</dbReference>
<dbReference type="GO" id="GO:0003937">
    <property type="term" value="F:IMP cyclohydrolase activity"/>
    <property type="evidence" value="ECO:0007669"/>
    <property type="project" value="UniProtKB-EC"/>
</dbReference>